<keyword evidence="5" id="KW-0133">Cell shape</keyword>
<keyword evidence="6 8" id="KW-1133">Transmembrane helix</keyword>
<dbReference type="GO" id="GO:0008360">
    <property type="term" value="P:regulation of cell shape"/>
    <property type="evidence" value="ECO:0007669"/>
    <property type="project" value="UniProtKB-KW"/>
</dbReference>
<feature type="transmembrane region" description="Helical" evidence="8">
    <location>
        <begin position="12"/>
        <end position="44"/>
    </location>
</feature>
<accession>A0A6N6NJE2</accession>
<proteinExistence type="inferred from homology"/>
<dbReference type="InterPro" id="IPR007227">
    <property type="entry name" value="Cell_shape_determining_MreD"/>
</dbReference>
<keyword evidence="7 8" id="KW-0472">Membrane</keyword>
<dbReference type="OrthoDB" id="3176916at2"/>
<feature type="transmembrane region" description="Helical" evidence="8">
    <location>
        <begin position="99"/>
        <end position="123"/>
    </location>
</feature>
<dbReference type="AlphaFoldDB" id="A0A6N6NJE2"/>
<gene>
    <name evidence="9" type="primary">mreD</name>
    <name evidence="9" type="ORF">F8C90_09380</name>
</gene>
<dbReference type="EMBL" id="WAJR01000030">
    <property type="protein sequence ID" value="KAB1636990.1"/>
    <property type="molecule type" value="Genomic_DNA"/>
</dbReference>
<dbReference type="Pfam" id="PF04093">
    <property type="entry name" value="MreD"/>
    <property type="match status" value="1"/>
</dbReference>
<evidence type="ECO:0000256" key="3">
    <source>
        <dbReference type="ARBA" id="ARBA00022475"/>
    </source>
</evidence>
<reference evidence="9 10" key="1">
    <citation type="submission" date="2019-09" db="EMBL/GenBank/DDBJ databases">
        <title>Whole genome shotgun sequencing (WGS) of Ellagibacter isourolithinifaciens DSM 104140(T) and Adlercreutzia muris DSM 29508(T).</title>
        <authorList>
            <person name="Stoll D.A."/>
            <person name="Danylec N."/>
            <person name="Huch M."/>
        </authorList>
    </citation>
    <scope>NUCLEOTIDE SEQUENCE [LARGE SCALE GENOMIC DNA]</scope>
    <source>
        <strain evidence="9 10">DSM 104140</strain>
    </source>
</reference>
<dbReference type="GeneID" id="98658622"/>
<evidence type="ECO:0000256" key="5">
    <source>
        <dbReference type="ARBA" id="ARBA00022960"/>
    </source>
</evidence>
<dbReference type="Proteomes" id="UP000468668">
    <property type="component" value="Unassembled WGS sequence"/>
</dbReference>
<organism evidence="9 10">
    <name type="scientific">Ellagibacter isourolithinifaciens</name>
    <dbReference type="NCBI Taxonomy" id="2137581"/>
    <lineage>
        <taxon>Bacteria</taxon>
        <taxon>Bacillati</taxon>
        <taxon>Actinomycetota</taxon>
        <taxon>Coriobacteriia</taxon>
        <taxon>Eggerthellales</taxon>
        <taxon>Eggerthellaceae</taxon>
        <taxon>Ellagibacter</taxon>
    </lineage>
</organism>
<evidence type="ECO:0000256" key="8">
    <source>
        <dbReference type="SAM" id="Phobius"/>
    </source>
</evidence>
<keyword evidence="3" id="KW-1003">Cell membrane</keyword>
<name>A0A6N6NJE2_9ACTN</name>
<keyword evidence="4 8" id="KW-0812">Transmembrane</keyword>
<comment type="subcellular location">
    <subcellularLocation>
        <location evidence="1">Cell membrane</location>
        <topology evidence="1">Multi-pass membrane protein</topology>
    </subcellularLocation>
</comment>
<keyword evidence="10" id="KW-1185">Reference proteome</keyword>
<evidence type="ECO:0000256" key="7">
    <source>
        <dbReference type="ARBA" id="ARBA00023136"/>
    </source>
</evidence>
<evidence type="ECO:0000313" key="10">
    <source>
        <dbReference type="Proteomes" id="UP000468668"/>
    </source>
</evidence>
<sequence length="174" mass="18669">MNEPITVVPRVIGAIIVVVLQIALAPNIALFGVVPNFIMAYVLIVSIVCPDQSGPVFAFVLGLLFDLLGTGPVGAMAFLLTGVSFLAKRIFMLVNNDTLFMPLLLAAISTLVIELLYAAFMMAFGAGVSALDAFVFRALPGTVYNFLAALIFYPIVVRFLAQPIQQQPGTPHLR</sequence>
<evidence type="ECO:0000256" key="4">
    <source>
        <dbReference type="ARBA" id="ARBA00022692"/>
    </source>
</evidence>
<evidence type="ECO:0000313" key="9">
    <source>
        <dbReference type="EMBL" id="KAB1636990.1"/>
    </source>
</evidence>
<protein>
    <submittedName>
        <fullName evidence="9">Rod shape-determining protein MreD</fullName>
    </submittedName>
</protein>
<evidence type="ECO:0000256" key="6">
    <source>
        <dbReference type="ARBA" id="ARBA00022989"/>
    </source>
</evidence>
<evidence type="ECO:0000256" key="1">
    <source>
        <dbReference type="ARBA" id="ARBA00004651"/>
    </source>
</evidence>
<dbReference type="GO" id="GO:0005886">
    <property type="term" value="C:plasma membrane"/>
    <property type="evidence" value="ECO:0007669"/>
    <property type="project" value="UniProtKB-SubCell"/>
</dbReference>
<dbReference type="RefSeq" id="WP_158050257.1">
    <property type="nucleotide sequence ID" value="NZ_DBFAGY010000023.1"/>
</dbReference>
<feature type="transmembrane region" description="Helical" evidence="8">
    <location>
        <begin position="56"/>
        <end position="87"/>
    </location>
</feature>
<evidence type="ECO:0000256" key="2">
    <source>
        <dbReference type="ARBA" id="ARBA00007776"/>
    </source>
</evidence>
<comment type="similarity">
    <text evidence="2">Belongs to the MreD family.</text>
</comment>
<comment type="caution">
    <text evidence="9">The sequence shown here is derived from an EMBL/GenBank/DDBJ whole genome shotgun (WGS) entry which is preliminary data.</text>
</comment>
<dbReference type="NCBIfam" id="TIGR03426">
    <property type="entry name" value="shape_MreD"/>
    <property type="match status" value="1"/>
</dbReference>
<feature type="transmembrane region" description="Helical" evidence="8">
    <location>
        <begin position="143"/>
        <end position="161"/>
    </location>
</feature>